<feature type="transmembrane region" description="Helical" evidence="1">
    <location>
        <begin position="56"/>
        <end position="76"/>
    </location>
</feature>
<organism evidence="2 4">
    <name type="scientific">Oceanobacillus picturae</name>
    <dbReference type="NCBI Taxonomy" id="171693"/>
    <lineage>
        <taxon>Bacteria</taxon>
        <taxon>Bacillati</taxon>
        <taxon>Bacillota</taxon>
        <taxon>Bacilli</taxon>
        <taxon>Bacillales</taxon>
        <taxon>Bacillaceae</taxon>
        <taxon>Oceanobacillus</taxon>
    </lineage>
</organism>
<gene>
    <name evidence="2" type="ORF">BN988_03245</name>
    <name evidence="3" type="ORF">OPHB3_2147</name>
</gene>
<evidence type="ECO:0000313" key="5">
    <source>
        <dbReference type="Proteomes" id="UP000052946"/>
    </source>
</evidence>
<evidence type="ECO:0000313" key="2">
    <source>
        <dbReference type="EMBL" id="CDO04680.1"/>
    </source>
</evidence>
<sequence>MQEESKKKDSKILLLTISWIAVFMPYLFSPIAFGPFSFFLGLVLKRDYKVGKQGKIIMVLAVVNTIGGMIFTNWVLRNYGGL</sequence>
<dbReference type="EMBL" id="BBXV01000024">
    <property type="protein sequence ID" value="GAQ18208.1"/>
    <property type="molecule type" value="Genomic_DNA"/>
</dbReference>
<evidence type="ECO:0000256" key="1">
    <source>
        <dbReference type="SAM" id="Phobius"/>
    </source>
</evidence>
<keyword evidence="1" id="KW-0812">Transmembrane</keyword>
<keyword evidence="1" id="KW-0472">Membrane</keyword>
<dbReference type="RefSeq" id="WP_036577875.1">
    <property type="nucleotide sequence ID" value="NZ_BBXV01000024.1"/>
</dbReference>
<keyword evidence="4" id="KW-1185">Reference proteome</keyword>
<accession>W9BEK6</accession>
<dbReference type="Proteomes" id="UP000052946">
    <property type="component" value="Unassembled WGS sequence"/>
</dbReference>
<evidence type="ECO:0000313" key="3">
    <source>
        <dbReference type="EMBL" id="GAQ18208.1"/>
    </source>
</evidence>
<dbReference type="EMBL" id="CCAX010000003">
    <property type="protein sequence ID" value="CDO04680.1"/>
    <property type="molecule type" value="Genomic_DNA"/>
</dbReference>
<reference evidence="3 5" key="4">
    <citation type="journal article" date="2016" name="Genome Announc.">
        <title>Draft Genome Sequence of Oceanobacillus picturae Heshi-B3, Isolated from Fermented Rice Bran in a Traditional Japanese Seafood Dish.</title>
        <authorList>
            <person name="Akuzawa S."/>
            <person name="Nagaoka J."/>
            <person name="Kanekatsu M."/>
            <person name="Kanesaki Y."/>
            <person name="Suzuki T."/>
        </authorList>
    </citation>
    <scope>NUCLEOTIDE SEQUENCE [LARGE SCALE GENOMIC DNA]</scope>
    <source>
        <strain evidence="3 5">Heshi-B3</strain>
    </source>
</reference>
<dbReference type="AlphaFoldDB" id="W9BEK6"/>
<reference evidence="2 4" key="2">
    <citation type="submission" date="2014-03" db="EMBL/GenBank/DDBJ databases">
        <authorList>
            <person name="Urmite Genomes U."/>
        </authorList>
    </citation>
    <scope>NUCLEOTIDE SEQUENCE [LARGE SCALE GENOMIC DNA]</scope>
    <source>
        <strain evidence="2 4">S1</strain>
    </source>
</reference>
<keyword evidence="1" id="KW-1133">Transmembrane helix</keyword>
<evidence type="ECO:0000313" key="4">
    <source>
        <dbReference type="Proteomes" id="UP000028863"/>
    </source>
</evidence>
<proteinExistence type="predicted"/>
<reference evidence="5" key="3">
    <citation type="submission" date="2015-07" db="EMBL/GenBank/DDBJ databases">
        <title>Draft Genome Sequence of Oceanobacillus picturae Heshi-B3 that Was Isolated from Fermented Rice Bran with Aging Salted Mackerel, Which Was Named Heshiko as Traditional Fermented Seafood in Japan.</title>
        <authorList>
            <person name="Akuzawa S."/>
            <person name="Nakagawa J."/>
            <person name="Kanekatsu T."/>
            <person name="Kanesaki Y."/>
            <person name="Suzuki T."/>
        </authorList>
    </citation>
    <scope>NUCLEOTIDE SEQUENCE [LARGE SCALE GENOMIC DNA]</scope>
    <source>
        <strain evidence="5">Heshi-B3</strain>
    </source>
</reference>
<dbReference type="STRING" id="171693.BN988_03245"/>
<dbReference type="eggNOG" id="ENOG50308VX">
    <property type="taxonomic scope" value="Bacteria"/>
</dbReference>
<comment type="caution">
    <text evidence="2">The sequence shown here is derived from an EMBL/GenBank/DDBJ whole genome shotgun (WGS) entry which is preliminary data.</text>
</comment>
<dbReference type="OrthoDB" id="2740321at2"/>
<feature type="transmembrane region" description="Helical" evidence="1">
    <location>
        <begin position="12"/>
        <end position="36"/>
    </location>
</feature>
<name>W9BEK6_9BACI</name>
<dbReference type="Proteomes" id="UP000028863">
    <property type="component" value="Unassembled WGS sequence"/>
</dbReference>
<reference evidence="2 4" key="1">
    <citation type="submission" date="2014-03" db="EMBL/GenBank/DDBJ databases">
        <title>Draft genome sequencing of Oceanobacillus picturae strain S1 isolated from human gut.</title>
        <authorList>
            <person name="Croce O."/>
            <person name="Lagier J.C."/>
            <person name="Raoult D."/>
        </authorList>
    </citation>
    <scope>NUCLEOTIDE SEQUENCE [LARGE SCALE GENOMIC DNA]</scope>
    <source>
        <strain evidence="2 4">S1</strain>
    </source>
</reference>
<protein>
    <submittedName>
        <fullName evidence="3">Steroid reductase required for elongation of the very long chain fatty acids</fullName>
    </submittedName>
</protein>